<dbReference type="Proteomes" id="UP000249082">
    <property type="component" value="Unassembled WGS sequence"/>
</dbReference>
<reference evidence="1 2" key="1">
    <citation type="submission" date="2017-08" db="EMBL/GenBank/DDBJ databases">
        <title>Infants hospitalized years apart are colonized by the same room-sourced microbial strains.</title>
        <authorList>
            <person name="Brooks B."/>
            <person name="Olm M.R."/>
            <person name="Firek B.A."/>
            <person name="Baker R."/>
            <person name="Thomas B.C."/>
            <person name="Morowitz M.J."/>
            <person name="Banfield J.F."/>
        </authorList>
    </citation>
    <scope>NUCLEOTIDE SEQUENCE [LARGE SCALE GENOMIC DNA]</scope>
    <source>
        <strain evidence="1">S2_005_002_R2_33</strain>
    </source>
</reference>
<evidence type="ECO:0000313" key="1">
    <source>
        <dbReference type="EMBL" id="PZQ54569.1"/>
    </source>
</evidence>
<accession>A0A2W5NR50</accession>
<name>A0A2W5NR50_9SPHN</name>
<evidence type="ECO:0000313" key="2">
    <source>
        <dbReference type="Proteomes" id="UP000249082"/>
    </source>
</evidence>
<dbReference type="EMBL" id="QFPX01000008">
    <property type="protein sequence ID" value="PZQ54569.1"/>
    <property type="molecule type" value="Genomic_DNA"/>
</dbReference>
<organism evidence="1 2">
    <name type="scientific">Novosphingobium pentaromativorans</name>
    <dbReference type="NCBI Taxonomy" id="205844"/>
    <lineage>
        <taxon>Bacteria</taxon>
        <taxon>Pseudomonadati</taxon>
        <taxon>Pseudomonadota</taxon>
        <taxon>Alphaproteobacteria</taxon>
        <taxon>Sphingomonadales</taxon>
        <taxon>Sphingomonadaceae</taxon>
        <taxon>Novosphingobium</taxon>
    </lineage>
</organism>
<sequence length="130" mass="14768">MFTKRSDAYSLTPCWFTRVHEPDGRRERDDDGTLVCTCRHCRKRIRSREGKTWNLADGLDLDALAASCISSHFSVVDVEEGMVVARYKVPPGADEFAIEEMRAAIAARHDGGGDLEIRLIRHEDVLQKRH</sequence>
<comment type="caution">
    <text evidence="1">The sequence shown here is derived from an EMBL/GenBank/DDBJ whole genome shotgun (WGS) entry which is preliminary data.</text>
</comment>
<dbReference type="AlphaFoldDB" id="A0A2W5NR50"/>
<proteinExistence type="predicted"/>
<gene>
    <name evidence="1" type="ORF">DI555_11020</name>
</gene>
<protein>
    <submittedName>
        <fullName evidence="1">Uncharacterized protein</fullName>
    </submittedName>
</protein>